<protein>
    <recommendedName>
        <fullName evidence="2">F-box domain-containing protein</fullName>
    </recommendedName>
</protein>
<evidence type="ECO:0000259" key="2">
    <source>
        <dbReference type="PROSITE" id="PS50181"/>
    </source>
</evidence>
<comment type="caution">
    <text evidence="3">The sequence shown here is derived from an EMBL/GenBank/DDBJ whole genome shotgun (WGS) entry which is preliminary data.</text>
</comment>
<dbReference type="SMART" id="SM00256">
    <property type="entry name" value="FBOX"/>
    <property type="match status" value="1"/>
</dbReference>
<dbReference type="OrthoDB" id="2322499at2759"/>
<dbReference type="EMBL" id="NHTK01001249">
    <property type="protein sequence ID" value="PPR01426.1"/>
    <property type="molecule type" value="Genomic_DNA"/>
</dbReference>
<evidence type="ECO:0000313" key="4">
    <source>
        <dbReference type="Proteomes" id="UP000284842"/>
    </source>
</evidence>
<organism evidence="3 4">
    <name type="scientific">Panaeolus cyanescens</name>
    <dbReference type="NCBI Taxonomy" id="181874"/>
    <lineage>
        <taxon>Eukaryota</taxon>
        <taxon>Fungi</taxon>
        <taxon>Dikarya</taxon>
        <taxon>Basidiomycota</taxon>
        <taxon>Agaricomycotina</taxon>
        <taxon>Agaricomycetes</taxon>
        <taxon>Agaricomycetidae</taxon>
        <taxon>Agaricales</taxon>
        <taxon>Agaricineae</taxon>
        <taxon>Galeropsidaceae</taxon>
        <taxon>Panaeolus</taxon>
    </lineage>
</organism>
<dbReference type="InterPro" id="IPR001810">
    <property type="entry name" value="F-box_dom"/>
</dbReference>
<proteinExistence type="predicted"/>
<accession>A0A409YEI8</accession>
<feature type="region of interest" description="Disordered" evidence="1">
    <location>
        <begin position="1"/>
        <end position="62"/>
    </location>
</feature>
<sequence>MSTRRSARIQQKKVDDPQKNVQEEAPTPEEEARSTVTKSGKKRAVEDGESISSAGPVKRARTRGKLARVMDLPYDLLPNIFGHLDPIDLLNLSRTSKDFHNTLMSRSSRPIWVAALSNVEDVPDCPKNVPEPQFVNFVFGEGCMGCGKRIRSFKNKHEILEACTRLCSACLPIQYQRVGNEDKFVASRPYPHHIFQCLAKYYRYDDDVYGPAKLFVSRSQDKQWTEEYSALKTPEEKADWENRVVAEHHANREFSSNCSSFMCDLSDEKEEAEANLREEGIQRIVDHIRIMGWGEEIDRWGTPNLYHDGEMPMEIERAITKTVTPRILKNMEPFLKKYMEERKEARLQRERRKCLSSRAYALSLACEPLIEKAIPAFVPRLHAADVLEHPRVKDVLYNTPQDIELEPKDFEFVQELMPEIIQNWMSKVKTSLIAMITDTMGEEYITKVGASNVLSLATSVFACKEPDVPPTDIYFLKAMGENEYMASHEKATRCARESIWFEDALSHGCCSPQWNQRRGSLFGKDPWTNKLVFKQEESNALHKVVMLSGCDPNTTTVEDMDAIDPIFECVLCRTPTQPREIMNWRGVIQHFRTNHTGIRLGPFAIYTTIIALVLLKGEDAEEGRKRIAEAREKKIYRHELNVLCMHCDHSAKLAPMKRHLFKEHQILKPVEGTDFQLSGENPNCHPTDPVQLWPPYVAPIPGSEPYDPFVDARKLFFEATGRKMEDEA</sequence>
<dbReference type="SUPFAM" id="SSF81383">
    <property type="entry name" value="F-box domain"/>
    <property type="match status" value="1"/>
</dbReference>
<dbReference type="PROSITE" id="PS50181">
    <property type="entry name" value="FBOX"/>
    <property type="match status" value="1"/>
</dbReference>
<keyword evidence="4" id="KW-1185">Reference proteome</keyword>
<dbReference type="AlphaFoldDB" id="A0A409YEI8"/>
<dbReference type="Proteomes" id="UP000284842">
    <property type="component" value="Unassembled WGS sequence"/>
</dbReference>
<evidence type="ECO:0000313" key="3">
    <source>
        <dbReference type="EMBL" id="PPR01426.1"/>
    </source>
</evidence>
<dbReference type="Pfam" id="PF00646">
    <property type="entry name" value="F-box"/>
    <property type="match status" value="1"/>
</dbReference>
<name>A0A409YEI8_9AGAR</name>
<feature type="compositionally biased region" description="Basic and acidic residues" evidence="1">
    <location>
        <begin position="12"/>
        <end position="22"/>
    </location>
</feature>
<evidence type="ECO:0000256" key="1">
    <source>
        <dbReference type="SAM" id="MobiDB-lite"/>
    </source>
</evidence>
<gene>
    <name evidence="3" type="ORF">CVT24_001900</name>
</gene>
<dbReference type="STRING" id="181874.A0A409YEI8"/>
<dbReference type="InterPro" id="IPR036047">
    <property type="entry name" value="F-box-like_dom_sf"/>
</dbReference>
<feature type="domain" description="F-box" evidence="2">
    <location>
        <begin position="66"/>
        <end position="115"/>
    </location>
</feature>
<dbReference type="CDD" id="cd09917">
    <property type="entry name" value="F-box_SF"/>
    <property type="match status" value="1"/>
</dbReference>
<reference evidence="3 4" key="1">
    <citation type="journal article" date="2018" name="Evol. Lett.">
        <title>Horizontal gene cluster transfer increased hallucinogenic mushroom diversity.</title>
        <authorList>
            <person name="Reynolds H.T."/>
            <person name="Vijayakumar V."/>
            <person name="Gluck-Thaler E."/>
            <person name="Korotkin H.B."/>
            <person name="Matheny P.B."/>
            <person name="Slot J.C."/>
        </authorList>
    </citation>
    <scope>NUCLEOTIDE SEQUENCE [LARGE SCALE GENOMIC DNA]</scope>
    <source>
        <strain evidence="3 4">2629</strain>
    </source>
</reference>
<feature type="compositionally biased region" description="Basic residues" evidence="1">
    <location>
        <begin position="1"/>
        <end position="11"/>
    </location>
</feature>
<dbReference type="InParanoid" id="A0A409YEI8"/>